<dbReference type="AlphaFoldDB" id="A0A6J6EKS1"/>
<organism evidence="1">
    <name type="scientific">freshwater metagenome</name>
    <dbReference type="NCBI Taxonomy" id="449393"/>
    <lineage>
        <taxon>unclassified sequences</taxon>
        <taxon>metagenomes</taxon>
        <taxon>ecological metagenomes</taxon>
    </lineage>
</organism>
<gene>
    <name evidence="1" type="ORF">UFOPK1493_02783</name>
</gene>
<name>A0A6J6EKS1_9ZZZZ</name>
<reference evidence="1" key="1">
    <citation type="submission" date="2020-05" db="EMBL/GenBank/DDBJ databases">
        <authorList>
            <person name="Chiriac C."/>
            <person name="Salcher M."/>
            <person name="Ghai R."/>
            <person name="Kavagutti S V."/>
        </authorList>
    </citation>
    <scope>NUCLEOTIDE SEQUENCE</scope>
</reference>
<dbReference type="Gene3D" id="3.30.420.40">
    <property type="match status" value="1"/>
</dbReference>
<sequence>MATTRDPDAAKHKVLGAVRRLLDAKLPGDNSETLSVLLRREHAVLAQRAAKWDTSIPSDGSLLEVLFVCHALLTRWVEIESDVAKRNKMVRRFFSVDGLNLDPTQLKLRAPADWVWQWFQTEQNSIHIGVDASGSASTIALGPEKTAPAQVLLSRSIPSITNEEELTEAFRHLLTFGHENASVKAAIGAALYNSSSAARFERCLRRAIEASGQPSTVLLANDATTLLLSFREDGCLPDDLLVAIAGQGSVVLGRNVSGRWIRQGGTEWVASDFTGSAFDVARRALRSIQVALDAARMSGAAFERNIARDPALVLGLQLSGRTDVDELPSWFRSLAAGTYVKEVAEMASEIDKEADGQSDSSALARELIATSAKSLASTVLAFPEARRQRVVVCGSLLFRSDGTESRYCSILREEFAGVSETTYLSDSAKAALGLTADFSDVLDTVVDKGEQGPIALRSRPYKTLAFHFIS</sequence>
<dbReference type="SUPFAM" id="SSF53067">
    <property type="entry name" value="Actin-like ATPase domain"/>
    <property type="match status" value="1"/>
</dbReference>
<dbReference type="InterPro" id="IPR043129">
    <property type="entry name" value="ATPase_NBD"/>
</dbReference>
<accession>A0A6J6EKS1</accession>
<protein>
    <submittedName>
        <fullName evidence="1">Unannotated protein</fullName>
    </submittedName>
</protein>
<proteinExistence type="predicted"/>
<evidence type="ECO:0000313" key="1">
    <source>
        <dbReference type="EMBL" id="CAB4577022.1"/>
    </source>
</evidence>
<dbReference type="EMBL" id="CAEZSR010000127">
    <property type="protein sequence ID" value="CAB4577022.1"/>
    <property type="molecule type" value="Genomic_DNA"/>
</dbReference>